<feature type="compositionally biased region" description="Basic and acidic residues" evidence="1">
    <location>
        <begin position="1"/>
        <end position="15"/>
    </location>
</feature>
<dbReference type="AlphaFoldDB" id="A0A9N7U5I5"/>
<evidence type="ECO:0000256" key="1">
    <source>
        <dbReference type="SAM" id="MobiDB-lite"/>
    </source>
</evidence>
<reference evidence="2" key="1">
    <citation type="submission" date="2020-03" db="EMBL/GenBank/DDBJ databases">
        <authorList>
            <person name="Weist P."/>
        </authorList>
    </citation>
    <scope>NUCLEOTIDE SEQUENCE</scope>
</reference>
<feature type="region of interest" description="Disordered" evidence="1">
    <location>
        <begin position="1"/>
        <end position="26"/>
    </location>
</feature>
<name>A0A9N7U5I5_PLEPL</name>
<gene>
    <name evidence="2" type="ORF">PLEPLA_LOCUS12317</name>
</gene>
<keyword evidence="3" id="KW-1185">Reference proteome</keyword>
<feature type="compositionally biased region" description="Acidic residues" evidence="1">
    <location>
        <begin position="16"/>
        <end position="25"/>
    </location>
</feature>
<proteinExistence type="predicted"/>
<protein>
    <submittedName>
        <fullName evidence="2">Uncharacterized protein</fullName>
    </submittedName>
</protein>
<evidence type="ECO:0000313" key="2">
    <source>
        <dbReference type="EMBL" id="CAB1424392.1"/>
    </source>
</evidence>
<dbReference type="EMBL" id="CADEAL010000728">
    <property type="protein sequence ID" value="CAB1424392.1"/>
    <property type="molecule type" value="Genomic_DNA"/>
</dbReference>
<sequence length="89" mass="9926">MWRLGDKAPCHCHSSEEEEEEEEEEHCPPCCSVLCLSLKYAADQPPRLSLFPPLSLSLSLHSWVAWFGRRTPASDGRSGLQGDQQDLGS</sequence>
<organism evidence="2 3">
    <name type="scientific">Pleuronectes platessa</name>
    <name type="common">European plaice</name>
    <dbReference type="NCBI Taxonomy" id="8262"/>
    <lineage>
        <taxon>Eukaryota</taxon>
        <taxon>Metazoa</taxon>
        <taxon>Chordata</taxon>
        <taxon>Craniata</taxon>
        <taxon>Vertebrata</taxon>
        <taxon>Euteleostomi</taxon>
        <taxon>Actinopterygii</taxon>
        <taxon>Neopterygii</taxon>
        <taxon>Teleostei</taxon>
        <taxon>Neoteleostei</taxon>
        <taxon>Acanthomorphata</taxon>
        <taxon>Carangaria</taxon>
        <taxon>Pleuronectiformes</taxon>
        <taxon>Pleuronectoidei</taxon>
        <taxon>Pleuronectidae</taxon>
        <taxon>Pleuronectes</taxon>
    </lineage>
</organism>
<dbReference type="Proteomes" id="UP001153269">
    <property type="component" value="Unassembled WGS sequence"/>
</dbReference>
<accession>A0A9N7U5I5</accession>
<evidence type="ECO:0000313" key="3">
    <source>
        <dbReference type="Proteomes" id="UP001153269"/>
    </source>
</evidence>
<comment type="caution">
    <text evidence="2">The sequence shown here is derived from an EMBL/GenBank/DDBJ whole genome shotgun (WGS) entry which is preliminary data.</text>
</comment>